<accession>A0A4D6KME3</accession>
<gene>
    <name evidence="2" type="ORF">E5139_11070</name>
</gene>
<dbReference type="InterPro" id="IPR050508">
    <property type="entry name" value="Methyltransf_Superfamily"/>
</dbReference>
<dbReference type="CDD" id="cd02440">
    <property type="entry name" value="AdoMet_MTases"/>
    <property type="match status" value="1"/>
</dbReference>
<keyword evidence="2" id="KW-0808">Transferase</keyword>
<proteinExistence type="predicted"/>
<dbReference type="OMA" id="FMGQPVR"/>
<dbReference type="GO" id="GO:0008168">
    <property type="term" value="F:methyltransferase activity"/>
    <property type="evidence" value="ECO:0007669"/>
    <property type="project" value="UniProtKB-KW"/>
</dbReference>
<evidence type="ECO:0000259" key="1">
    <source>
        <dbReference type="Pfam" id="PF13649"/>
    </source>
</evidence>
<dbReference type="SUPFAM" id="SSF53335">
    <property type="entry name" value="S-adenosyl-L-methionine-dependent methyltransferases"/>
    <property type="match status" value="1"/>
</dbReference>
<dbReference type="Gene3D" id="3.40.50.150">
    <property type="entry name" value="Vaccinia Virus protein VP39"/>
    <property type="match status" value="1"/>
</dbReference>
<dbReference type="Pfam" id="PF13649">
    <property type="entry name" value="Methyltransf_25"/>
    <property type="match status" value="1"/>
</dbReference>
<dbReference type="Proteomes" id="UP000297053">
    <property type="component" value="Chromosome"/>
</dbReference>
<reference evidence="2 3" key="1">
    <citation type="submission" date="2019-04" db="EMBL/GenBank/DDBJ databases">
        <title>Complete genome sequence of Arthrobacter sp. ZXY-2 associated with effective atrazine degradation and salt adaptation.</title>
        <authorList>
            <person name="Zhao X."/>
        </authorList>
    </citation>
    <scope>NUCLEOTIDE SEQUENCE [LARGE SCALE GENOMIC DNA]</scope>
    <source>
        <strain evidence="3">ZP60</strain>
    </source>
</reference>
<dbReference type="GeneID" id="42179484"/>
<name>A0A4D6KME3_9EURY</name>
<dbReference type="EMBL" id="CP039375">
    <property type="protein sequence ID" value="QCD66156.1"/>
    <property type="molecule type" value="Genomic_DNA"/>
</dbReference>
<dbReference type="InterPro" id="IPR041698">
    <property type="entry name" value="Methyltransf_25"/>
</dbReference>
<keyword evidence="2" id="KW-0489">Methyltransferase</keyword>
<evidence type="ECO:0000313" key="2">
    <source>
        <dbReference type="EMBL" id="QCD66156.1"/>
    </source>
</evidence>
<protein>
    <submittedName>
        <fullName evidence="2">Class I SAM-dependent methyltransferase</fullName>
    </submittedName>
</protein>
<dbReference type="InterPro" id="IPR029063">
    <property type="entry name" value="SAM-dependent_MTases_sf"/>
</dbReference>
<dbReference type="GO" id="GO:0032259">
    <property type="term" value="P:methylation"/>
    <property type="evidence" value="ECO:0007669"/>
    <property type="project" value="UniProtKB-KW"/>
</dbReference>
<reference evidence="2 3" key="2">
    <citation type="submission" date="2019-04" db="EMBL/GenBank/DDBJ databases">
        <authorList>
            <person name="Yang S."/>
            <person name="Wei W."/>
        </authorList>
    </citation>
    <scope>NUCLEOTIDE SEQUENCE [LARGE SCALE GENOMIC DNA]</scope>
    <source>
        <strain evidence="3">ZP60</strain>
    </source>
</reference>
<sequence>MDRNDVRAAWDEVAETYARQRDPDGSDAALIGDFLDELPPDPLVLDAGCGDGARTLANLPAGSLGLDFSGRGLELAAQTVPEARLLQGDMTALPVADDAVDGITAYHAVFHVPRDEQPTVYREFARVLEPGGSVLMTLPGGRFETVRRGWMGGEMFFAAPGREQTLTQLRDAGFDDLRTTSADDPLGSSTEFVVASL</sequence>
<organism evidence="2 3">
    <name type="scientific">Halomicrobium mukohataei</name>
    <dbReference type="NCBI Taxonomy" id="57705"/>
    <lineage>
        <taxon>Archaea</taxon>
        <taxon>Methanobacteriati</taxon>
        <taxon>Methanobacteriota</taxon>
        <taxon>Stenosarchaea group</taxon>
        <taxon>Halobacteria</taxon>
        <taxon>Halobacteriales</taxon>
        <taxon>Haloarculaceae</taxon>
        <taxon>Halomicrobium</taxon>
    </lineage>
</organism>
<feature type="domain" description="Methyltransferase" evidence="1">
    <location>
        <begin position="44"/>
        <end position="132"/>
    </location>
</feature>
<dbReference type="AlphaFoldDB" id="A0A4D6KME3"/>
<dbReference type="PANTHER" id="PTHR42912">
    <property type="entry name" value="METHYLTRANSFERASE"/>
    <property type="match status" value="1"/>
</dbReference>
<dbReference type="KEGG" id="halz:E5139_11070"/>
<dbReference type="RefSeq" id="WP_015762547.1">
    <property type="nucleotide sequence ID" value="NZ_CP039375.1"/>
</dbReference>
<evidence type="ECO:0000313" key="3">
    <source>
        <dbReference type="Proteomes" id="UP000297053"/>
    </source>
</evidence>